<sequence>MKYNLKINEELQPILDVYTNQPAPPEGMPLQEVFRGALQQMASQIKVSSTDEVKVEDKFFTNSDGLETQIRVFTPTAGEAQKPLLYWIHGGGTMSGLPEQEDPVLYNLALELGCVVTSINYRLTPENPFPKPLNDCYEGLLHVVKNAAEFNINAEKIVVGGGSAGGLLTTSVCIKARNENGPKILLQLMQYPMLDDRDDSDSNKEITSVGVWDSWMNHYGFQCYLKGVPESDYNKAVPNRMEDLSNLPKAFIAVGTMDCLRDEGIEYAQKLSASGVQVELHILPGMVHVFDGIAPEISMSKDFWKAKTNALKRAFEA</sequence>
<dbReference type="OrthoDB" id="9815425at2"/>
<dbReference type="PANTHER" id="PTHR48081:SF8">
    <property type="entry name" value="ALPHA_BETA HYDROLASE FOLD-3 DOMAIN-CONTAINING PROTEIN-RELATED"/>
    <property type="match status" value="1"/>
</dbReference>
<dbReference type="EMBL" id="SOEO01000001">
    <property type="protein sequence ID" value="TDX86138.1"/>
    <property type="molecule type" value="Genomic_DNA"/>
</dbReference>
<proteinExistence type="predicted"/>
<evidence type="ECO:0000313" key="4">
    <source>
        <dbReference type="Proteomes" id="UP000295313"/>
    </source>
</evidence>
<dbReference type="RefSeq" id="WP_133942776.1">
    <property type="nucleotide sequence ID" value="NZ_SOEO01000001.1"/>
</dbReference>
<reference evidence="3 4" key="1">
    <citation type="submission" date="2019-03" db="EMBL/GenBank/DDBJ databases">
        <title>Genomic Encyclopedia of Type Strains, Phase III (KMG-III): the genomes of soil and plant-associated and newly described type strains.</title>
        <authorList>
            <person name="Whitman W."/>
        </authorList>
    </citation>
    <scope>NUCLEOTIDE SEQUENCE [LARGE SCALE GENOMIC DNA]</scope>
    <source>
        <strain evidence="3 4">CGMCC 1.12802</strain>
    </source>
</reference>
<protein>
    <submittedName>
        <fullName evidence="3">Acetyl esterase/lipase</fullName>
    </submittedName>
</protein>
<gene>
    <name evidence="3" type="ORF">B0I22_0246</name>
</gene>
<accession>A0A4R8I803</accession>
<dbReference type="InterPro" id="IPR050300">
    <property type="entry name" value="GDXG_lipolytic_enzyme"/>
</dbReference>
<comment type="caution">
    <text evidence="3">The sequence shown here is derived from an EMBL/GenBank/DDBJ whole genome shotgun (WGS) entry which is preliminary data.</text>
</comment>
<dbReference type="AlphaFoldDB" id="A0A4R8I803"/>
<dbReference type="InterPro" id="IPR029058">
    <property type="entry name" value="AB_hydrolase_fold"/>
</dbReference>
<keyword evidence="1" id="KW-0378">Hydrolase</keyword>
<feature type="domain" description="Alpha/beta hydrolase fold-3" evidence="2">
    <location>
        <begin position="86"/>
        <end position="290"/>
    </location>
</feature>
<dbReference type="Pfam" id="PF07859">
    <property type="entry name" value="Abhydrolase_3"/>
    <property type="match status" value="1"/>
</dbReference>
<evidence type="ECO:0000259" key="2">
    <source>
        <dbReference type="Pfam" id="PF07859"/>
    </source>
</evidence>
<dbReference type="SUPFAM" id="SSF53474">
    <property type="entry name" value="alpha/beta-Hydrolases"/>
    <property type="match status" value="1"/>
</dbReference>
<dbReference type="PANTHER" id="PTHR48081">
    <property type="entry name" value="AB HYDROLASE SUPERFAMILY PROTEIN C4A8.06C"/>
    <property type="match status" value="1"/>
</dbReference>
<dbReference type="InterPro" id="IPR013094">
    <property type="entry name" value="AB_hydrolase_3"/>
</dbReference>
<evidence type="ECO:0000256" key="1">
    <source>
        <dbReference type="ARBA" id="ARBA00022801"/>
    </source>
</evidence>
<keyword evidence="4" id="KW-1185">Reference proteome</keyword>
<name>A0A4R8I803_9FLAO</name>
<organism evidence="3 4">
    <name type="scientific">Epilithonimonas xixisoli</name>
    <dbReference type="NCBI Taxonomy" id="1476462"/>
    <lineage>
        <taxon>Bacteria</taxon>
        <taxon>Pseudomonadati</taxon>
        <taxon>Bacteroidota</taxon>
        <taxon>Flavobacteriia</taxon>
        <taxon>Flavobacteriales</taxon>
        <taxon>Weeksellaceae</taxon>
        <taxon>Chryseobacterium group</taxon>
        <taxon>Epilithonimonas</taxon>
    </lineage>
</organism>
<evidence type="ECO:0000313" key="3">
    <source>
        <dbReference type="EMBL" id="TDX86138.1"/>
    </source>
</evidence>
<dbReference type="Proteomes" id="UP000295313">
    <property type="component" value="Unassembled WGS sequence"/>
</dbReference>
<dbReference type="GO" id="GO:0016787">
    <property type="term" value="F:hydrolase activity"/>
    <property type="evidence" value="ECO:0007669"/>
    <property type="project" value="UniProtKB-KW"/>
</dbReference>
<dbReference type="Gene3D" id="3.40.50.1820">
    <property type="entry name" value="alpha/beta hydrolase"/>
    <property type="match status" value="1"/>
</dbReference>